<organism evidence="1 2">
    <name type="scientific">Coniosporium uncinatum</name>
    <dbReference type="NCBI Taxonomy" id="93489"/>
    <lineage>
        <taxon>Eukaryota</taxon>
        <taxon>Fungi</taxon>
        <taxon>Dikarya</taxon>
        <taxon>Ascomycota</taxon>
        <taxon>Pezizomycotina</taxon>
        <taxon>Dothideomycetes</taxon>
        <taxon>Dothideomycetes incertae sedis</taxon>
        <taxon>Coniosporium</taxon>
    </lineage>
</organism>
<gene>
    <name evidence="1" type="ORF">LTS18_014009</name>
</gene>
<protein>
    <submittedName>
        <fullName evidence="1">Uncharacterized protein</fullName>
    </submittedName>
</protein>
<dbReference type="Proteomes" id="UP001186974">
    <property type="component" value="Unassembled WGS sequence"/>
</dbReference>
<name>A0ACC3D964_9PEZI</name>
<reference evidence="1" key="1">
    <citation type="submission" date="2024-09" db="EMBL/GenBank/DDBJ databases">
        <title>Black Yeasts Isolated from many extreme environments.</title>
        <authorList>
            <person name="Coleine C."/>
            <person name="Stajich J.E."/>
            <person name="Selbmann L."/>
        </authorList>
    </citation>
    <scope>NUCLEOTIDE SEQUENCE</scope>
    <source>
        <strain evidence="1">CCFEE 5737</strain>
    </source>
</reference>
<keyword evidence="2" id="KW-1185">Reference proteome</keyword>
<sequence>MLVIRSATSRSKASTTFAKPTNPRGHVGRPNDLVFPKGVTPGSESDKRYIYFIREGIDIKNSAGRSFGIANGQTVTLPLGNVIYSLHNEPTLKDFGSLCRQQIGLEVDEVLFPSASPSTPAAKNAQIIPRKFFEKSQQRALSVVTYNIMEPHQTAMLKLVPTEPGDELWLMDQFYA</sequence>
<evidence type="ECO:0000313" key="1">
    <source>
        <dbReference type="EMBL" id="KAK3063625.1"/>
    </source>
</evidence>
<accession>A0ACC3D964</accession>
<evidence type="ECO:0000313" key="2">
    <source>
        <dbReference type="Proteomes" id="UP001186974"/>
    </source>
</evidence>
<dbReference type="EMBL" id="JAWDJW010006775">
    <property type="protein sequence ID" value="KAK3063625.1"/>
    <property type="molecule type" value="Genomic_DNA"/>
</dbReference>
<comment type="caution">
    <text evidence="1">The sequence shown here is derived from an EMBL/GenBank/DDBJ whole genome shotgun (WGS) entry which is preliminary data.</text>
</comment>
<proteinExistence type="predicted"/>